<comment type="caution">
    <text evidence="3">The sequence shown here is derived from an EMBL/GenBank/DDBJ whole genome shotgun (WGS) entry which is preliminary data.</text>
</comment>
<evidence type="ECO:0000313" key="3">
    <source>
        <dbReference type="EMBL" id="KAK8876838.1"/>
    </source>
</evidence>
<gene>
    <name evidence="3" type="ORF">PGQ11_001784</name>
</gene>
<dbReference type="EMBL" id="JAPCWZ010000002">
    <property type="protein sequence ID" value="KAK8876838.1"/>
    <property type="molecule type" value="Genomic_DNA"/>
</dbReference>
<evidence type="ECO:0000313" key="4">
    <source>
        <dbReference type="Proteomes" id="UP001390339"/>
    </source>
</evidence>
<proteinExistence type="predicted"/>
<feature type="signal peptide" evidence="1">
    <location>
        <begin position="1"/>
        <end position="17"/>
    </location>
</feature>
<evidence type="ECO:0000259" key="2">
    <source>
        <dbReference type="Pfam" id="PF25484"/>
    </source>
</evidence>
<protein>
    <recommendedName>
        <fullName evidence="2">DUF7907 domain-containing protein</fullName>
    </recommendedName>
</protein>
<organism evidence="3 4">
    <name type="scientific">Apiospora arundinis</name>
    <dbReference type="NCBI Taxonomy" id="335852"/>
    <lineage>
        <taxon>Eukaryota</taxon>
        <taxon>Fungi</taxon>
        <taxon>Dikarya</taxon>
        <taxon>Ascomycota</taxon>
        <taxon>Pezizomycotina</taxon>
        <taxon>Sordariomycetes</taxon>
        <taxon>Xylariomycetidae</taxon>
        <taxon>Amphisphaeriales</taxon>
        <taxon>Apiosporaceae</taxon>
        <taxon>Apiospora</taxon>
    </lineage>
</organism>
<feature type="domain" description="DUF7907" evidence="2">
    <location>
        <begin position="32"/>
        <end position="196"/>
    </location>
</feature>
<accession>A0ABR2JG45</accession>
<sequence>MQSTLLLSIGLLGLSSAIPLESRGGAPVIGQSTGFQLSINVTDPRHALYDRVNGNIFTGQRLSQGVYMGIVRPRDANSGNANPFYFTASPRSNDPPANPATTTYMRTDVTNLYPMSAVVGERASEGEHHVALQTAQDGTPGLFYAQGADNIPVLAGPGAGTYVVCPRTIGAIDLLLVNYVYAGEAVPADCAPGTFVLLCAALPETEWSREAKTVACVKQ</sequence>
<name>A0ABR2JG45_9PEZI</name>
<feature type="chain" id="PRO_5047053953" description="DUF7907 domain-containing protein" evidence="1">
    <location>
        <begin position="18"/>
        <end position="219"/>
    </location>
</feature>
<keyword evidence="1" id="KW-0732">Signal</keyword>
<reference evidence="3 4" key="1">
    <citation type="journal article" date="2024" name="IMA Fungus">
        <title>Apiospora arundinis, a panoply of carbohydrate-active enzymes and secondary metabolites.</title>
        <authorList>
            <person name="Sorensen T."/>
            <person name="Petersen C."/>
            <person name="Muurmann A.T."/>
            <person name="Christiansen J.V."/>
            <person name="Brundto M.L."/>
            <person name="Overgaard C.K."/>
            <person name="Boysen A.T."/>
            <person name="Wollenberg R.D."/>
            <person name="Larsen T.O."/>
            <person name="Sorensen J.L."/>
            <person name="Nielsen K.L."/>
            <person name="Sondergaard T.E."/>
        </authorList>
    </citation>
    <scope>NUCLEOTIDE SEQUENCE [LARGE SCALE GENOMIC DNA]</scope>
    <source>
        <strain evidence="3 4">AAU 773</strain>
    </source>
</reference>
<dbReference type="Pfam" id="PF25484">
    <property type="entry name" value="DUF7907"/>
    <property type="match status" value="1"/>
</dbReference>
<dbReference type="Proteomes" id="UP001390339">
    <property type="component" value="Unassembled WGS sequence"/>
</dbReference>
<evidence type="ECO:0000256" key="1">
    <source>
        <dbReference type="SAM" id="SignalP"/>
    </source>
</evidence>
<keyword evidence="4" id="KW-1185">Reference proteome</keyword>
<dbReference type="InterPro" id="IPR057229">
    <property type="entry name" value="DUF7907"/>
</dbReference>